<dbReference type="PANTHER" id="PTHR47691:SF3">
    <property type="entry name" value="HTH-TYPE TRANSCRIPTIONAL REGULATOR RV0890C-RELATED"/>
    <property type="match status" value="1"/>
</dbReference>
<name>A0ABV4WHI7_9CYAN</name>
<comment type="caution">
    <text evidence="2">The sequence shown here is derived from an EMBL/GenBank/DDBJ whole genome shotgun (WGS) entry which is preliminary data.</text>
</comment>
<accession>A0ABV4WHI7</accession>
<dbReference type="SUPFAM" id="SSF52540">
    <property type="entry name" value="P-loop containing nucleoside triphosphate hydrolases"/>
    <property type="match status" value="1"/>
</dbReference>
<dbReference type="InterPro" id="IPR011990">
    <property type="entry name" value="TPR-like_helical_dom_sf"/>
</dbReference>
<proteinExistence type="predicted"/>
<dbReference type="InterPro" id="IPR027417">
    <property type="entry name" value="P-loop_NTPase"/>
</dbReference>
<evidence type="ECO:0000259" key="1">
    <source>
        <dbReference type="Pfam" id="PF13191"/>
    </source>
</evidence>
<dbReference type="PANTHER" id="PTHR47691">
    <property type="entry name" value="REGULATOR-RELATED"/>
    <property type="match status" value="1"/>
</dbReference>
<dbReference type="SUPFAM" id="SSF48452">
    <property type="entry name" value="TPR-like"/>
    <property type="match status" value="1"/>
</dbReference>
<protein>
    <submittedName>
        <fullName evidence="2">NB-ARC domain-containing protein</fullName>
    </submittedName>
</protein>
<gene>
    <name evidence="2" type="ORF">ACE1CA_08170</name>
</gene>
<feature type="domain" description="Orc1-like AAA ATPase" evidence="1">
    <location>
        <begin position="113"/>
        <end position="262"/>
    </location>
</feature>
<evidence type="ECO:0000313" key="3">
    <source>
        <dbReference type="Proteomes" id="UP001576780"/>
    </source>
</evidence>
<reference evidence="2 3" key="1">
    <citation type="submission" date="2024-09" db="EMBL/GenBank/DDBJ databases">
        <title>Floridaenema gen nov. (Aerosakkonemataceae, Aerosakkonematales ord. nov., Cyanobacteria) from benthic tropical and subtropical fresh waters, with the description of four new species.</title>
        <authorList>
            <person name="Moretto J.A."/>
            <person name="Berthold D.E."/>
            <person name="Lefler F.W."/>
            <person name="Huang I.-S."/>
            <person name="Laughinghouse H. IV."/>
        </authorList>
    </citation>
    <scope>NUCLEOTIDE SEQUENCE [LARGE SCALE GENOMIC DNA]</scope>
    <source>
        <strain evidence="2 3">BLCC-F167</strain>
    </source>
</reference>
<dbReference type="Pfam" id="PF13191">
    <property type="entry name" value="AAA_16"/>
    <property type="match status" value="1"/>
</dbReference>
<dbReference type="EMBL" id="JBHFNT010000071">
    <property type="protein sequence ID" value="MFB2834495.1"/>
    <property type="molecule type" value="Genomic_DNA"/>
</dbReference>
<dbReference type="RefSeq" id="WP_413276930.1">
    <property type="nucleotide sequence ID" value="NZ_JBHFNT010000071.1"/>
</dbReference>
<evidence type="ECO:0000313" key="2">
    <source>
        <dbReference type="EMBL" id="MFB2834495.1"/>
    </source>
</evidence>
<dbReference type="Proteomes" id="UP001576780">
    <property type="component" value="Unassembled WGS sequence"/>
</dbReference>
<dbReference type="Gene3D" id="3.40.50.300">
    <property type="entry name" value="P-loop containing nucleotide triphosphate hydrolases"/>
    <property type="match status" value="1"/>
</dbReference>
<organism evidence="2 3">
    <name type="scientific">Floridaenema evergladense BLCC-F167</name>
    <dbReference type="NCBI Taxonomy" id="3153639"/>
    <lineage>
        <taxon>Bacteria</taxon>
        <taxon>Bacillati</taxon>
        <taxon>Cyanobacteriota</taxon>
        <taxon>Cyanophyceae</taxon>
        <taxon>Oscillatoriophycideae</taxon>
        <taxon>Aerosakkonematales</taxon>
        <taxon>Aerosakkonemataceae</taxon>
        <taxon>Floridanema</taxon>
        <taxon>Floridanema evergladense</taxon>
    </lineage>
</organism>
<dbReference type="Gene3D" id="1.25.40.10">
    <property type="entry name" value="Tetratricopeptide repeat domain"/>
    <property type="match status" value="1"/>
</dbReference>
<dbReference type="InterPro" id="IPR041664">
    <property type="entry name" value="AAA_16"/>
</dbReference>
<dbReference type="Pfam" id="PF13424">
    <property type="entry name" value="TPR_12"/>
    <property type="match status" value="1"/>
</dbReference>
<sequence>MAVTLRASKEGLEMVDRARRKRGWAKAEAEWCKVGEIAPASLKRFWRGMLIKRDTFIAICQAIGMDWQEIADLQEIDEQPETSKLTEITQKLLTNTQSPKTIYQNLPARDYNTFVGRQAELKRLLELLSYEHSAHLISVDGIGGVGKTTLVLEAAYRCLTATNREDNAANFPTFEAIIFTSAKQNYLTSAGPLQRLKRDSQLRDICRAIANTLERRDITHTDAKDQLECTRECLSRQRTLLIVDNLETIEDRDNVLAFLYDLPATVKIVITTRDRALFVPIRLNSLPETDSLQLIENQSLEKGVIFSSEEAKELYQVTSGIPAVIVYAIGQLAAGYILKDVSAKITQATGDVAHFCFQNSVTPLIGEPAHFVLMALAMFSQAATREAIAFVALSNADPIATADGLARLQQLSLVSQREGRYDMIPLTRRYAIAQIAAYPEFEKEARERWIDWYQKFAQECSRDWKEWHIENGNLEAEWENLQAVLEWCIVHNRYSDFREIWPHIKGFIHVRGYWDDRLTWSNWLIQETEQRCDWLAVAEAMLERSKTLCFMGQPQQLQEADLLLTKAWELVGKTQPNKGNSSLNFPLTFDLGISIAVLRIRQRRFAEAQGWLEQQKKLLEQAESAEKKYPNFWIHIFYYQAEICYKTGNYLEAKSLYQQALSLAESVWWLRSIIYTQHWLADVEIALGDLTAARKLLEEGLPISQRYKDQRCTACYYSSLAKLEQLCGNLQKAREWTELALKGFDNLGMKPEVEEMQELWQTINHSS</sequence>
<keyword evidence="3" id="KW-1185">Reference proteome</keyword>